<gene>
    <name evidence="2" type="ordered locus">SCATT_56080</name>
</gene>
<protein>
    <recommendedName>
        <fullName evidence="1">Carrier domain-containing protein</fullName>
    </recommendedName>
</protein>
<dbReference type="OrthoDB" id="3693977at2"/>
<organism evidence="2 3">
    <name type="scientific">Streptantibioticus cattleyicolor (strain ATCC 35852 / DSM 46488 / JCM 4925 / NBRC 14057 / NRRL 8057)</name>
    <name type="common">Streptomyces cattleya</name>
    <dbReference type="NCBI Taxonomy" id="1003195"/>
    <lineage>
        <taxon>Bacteria</taxon>
        <taxon>Bacillati</taxon>
        <taxon>Actinomycetota</taxon>
        <taxon>Actinomycetes</taxon>
        <taxon>Kitasatosporales</taxon>
        <taxon>Streptomycetaceae</taxon>
        <taxon>Streptantibioticus</taxon>
    </lineage>
</organism>
<feature type="domain" description="Carrier" evidence="1">
    <location>
        <begin position="1"/>
        <end position="73"/>
    </location>
</feature>
<dbReference type="Gene3D" id="1.10.1200.10">
    <property type="entry name" value="ACP-like"/>
    <property type="match status" value="1"/>
</dbReference>
<dbReference type="AlphaFoldDB" id="F8JSS3"/>
<dbReference type="PROSITE" id="PS50075">
    <property type="entry name" value="CARRIER"/>
    <property type="match status" value="1"/>
</dbReference>
<dbReference type="Pfam" id="PF00550">
    <property type="entry name" value="PP-binding"/>
    <property type="match status" value="1"/>
</dbReference>
<evidence type="ECO:0000313" key="2">
    <source>
        <dbReference type="EMBL" id="AEW97979.1"/>
    </source>
</evidence>
<dbReference type="Proteomes" id="UP000007842">
    <property type="component" value="Chromosome"/>
</dbReference>
<accession>G8X1B1</accession>
<dbReference type="HOGENOM" id="CLU_108696_3_3_11"/>
<dbReference type="EMBL" id="CP003219">
    <property type="protein sequence ID" value="AEW97979.1"/>
    <property type="molecule type" value="Genomic_DNA"/>
</dbReference>
<dbReference type="InterPro" id="IPR036736">
    <property type="entry name" value="ACP-like_sf"/>
</dbReference>
<evidence type="ECO:0000313" key="3">
    <source>
        <dbReference type="Proteomes" id="UP000007842"/>
    </source>
</evidence>
<dbReference type="PATRIC" id="fig|1003195.11.peg.7023"/>
<name>F8JSS3_STREN</name>
<dbReference type="RefSeq" id="WP_014146311.1">
    <property type="nucleotide sequence ID" value="NC_016111.1"/>
</dbReference>
<dbReference type="KEGG" id="scy:SCATT_56080"/>
<sequence length="77" mass="8228">MSFDELKDVLVGMGIPAQDITSRATREEAGLDSLAIAELVLVLRREHGIGVTEEEVHEAVTVADVADLLGRCRTAAP</sequence>
<dbReference type="KEGG" id="sct:SCAT_5609"/>
<evidence type="ECO:0000259" key="1">
    <source>
        <dbReference type="PROSITE" id="PS50075"/>
    </source>
</evidence>
<dbReference type="InterPro" id="IPR009081">
    <property type="entry name" value="PP-bd_ACP"/>
</dbReference>
<dbReference type="SUPFAM" id="SSF47336">
    <property type="entry name" value="ACP-like"/>
    <property type="match status" value="1"/>
</dbReference>
<keyword evidence="3" id="KW-1185">Reference proteome</keyword>
<proteinExistence type="predicted"/>
<dbReference type="STRING" id="1003195.SCATT_56080"/>
<accession>F8JSS3</accession>
<dbReference type="eggNOG" id="COG0236">
    <property type="taxonomic scope" value="Bacteria"/>
</dbReference>
<reference evidence="3" key="1">
    <citation type="submission" date="2011-12" db="EMBL/GenBank/DDBJ databases">
        <title>Complete genome sequence of Streptomyces cattleya strain DSM 46488.</title>
        <authorList>
            <person name="Ou H.-Y."/>
            <person name="Li P."/>
            <person name="Zhao C."/>
            <person name="O'Hagan D."/>
            <person name="Deng Z."/>
        </authorList>
    </citation>
    <scope>NUCLEOTIDE SEQUENCE [LARGE SCALE GENOMIC DNA]</scope>
    <source>
        <strain evidence="3">ATCC 35852 / DSM 46488 / JCM 4925 / NBRC 14057 / NRRL 8057</strain>
    </source>
</reference>